<dbReference type="OrthoDB" id="8239247at2"/>
<proteinExistence type="predicted"/>
<dbReference type="EMBL" id="NTFS01000030">
    <property type="protein sequence ID" value="PAX59935.1"/>
    <property type="molecule type" value="Genomic_DNA"/>
</dbReference>
<evidence type="ECO:0000313" key="2">
    <source>
        <dbReference type="Proteomes" id="UP000218238"/>
    </source>
</evidence>
<dbReference type="GO" id="GO:0042651">
    <property type="term" value="C:thylakoid membrane"/>
    <property type="evidence" value="ECO:0007669"/>
    <property type="project" value="InterPro"/>
</dbReference>
<accession>A0A2A2TND2</accession>
<protein>
    <recommendedName>
        <fullName evidence="3">Fluorescence recovery protein</fullName>
    </recommendedName>
</protein>
<keyword evidence="2" id="KW-1185">Reference proteome</keyword>
<organism evidence="1 2">
    <name type="scientific">Brunnivagina elsteri CCALA 953</name>
    <dbReference type="NCBI Taxonomy" id="987040"/>
    <lineage>
        <taxon>Bacteria</taxon>
        <taxon>Bacillati</taxon>
        <taxon>Cyanobacteriota</taxon>
        <taxon>Cyanophyceae</taxon>
        <taxon>Nostocales</taxon>
        <taxon>Calotrichaceae</taxon>
        <taxon>Brunnivagina</taxon>
    </lineage>
</organism>
<gene>
    <name evidence="1" type="ORF">CK510_04595</name>
</gene>
<dbReference type="AlphaFoldDB" id="A0A2A2TND2"/>
<evidence type="ECO:0008006" key="3">
    <source>
        <dbReference type="Google" id="ProtNLM"/>
    </source>
</evidence>
<dbReference type="Gene3D" id="6.10.140.1840">
    <property type="match status" value="1"/>
</dbReference>
<comment type="caution">
    <text evidence="1">The sequence shown here is derived from an EMBL/GenBank/DDBJ whole genome shotgun (WGS) entry which is preliminary data.</text>
</comment>
<dbReference type="RefSeq" id="WP_095720584.1">
    <property type="nucleotide sequence ID" value="NZ_NTFS01000030.1"/>
</dbReference>
<name>A0A2A2TND2_9CYAN</name>
<dbReference type="InterPro" id="IPR053747">
    <property type="entry name" value="Fluoresc_Recovery_Reg"/>
</dbReference>
<evidence type="ECO:0000313" key="1">
    <source>
        <dbReference type="EMBL" id="PAX59935.1"/>
    </source>
</evidence>
<dbReference type="Proteomes" id="UP000218238">
    <property type="component" value="Unassembled WGS sequence"/>
</dbReference>
<dbReference type="Pfam" id="PF18032">
    <property type="entry name" value="FRP"/>
    <property type="match status" value="1"/>
</dbReference>
<dbReference type="InterPro" id="IPR041601">
    <property type="entry name" value="FRP"/>
</dbReference>
<sequence>MQVIDTEWSKIEQEVAKEAFDRAYKREIKSLMALVQEKAGAIAQLDDMWSLHDFLSAKRHDIDGKYDYRYSFLIFVFARLVKEEWLDINELQGLTKEKLAKILALSRM</sequence>
<reference evidence="1 2" key="1">
    <citation type="submission" date="2017-08" db="EMBL/GenBank/DDBJ databases">
        <title>Draft genome sequence of filamentous cyanobacterium Calothrix elsteri CCALA 953.</title>
        <authorList>
            <person name="Gagunashvili A.N."/>
            <person name="Elster J."/>
            <person name="Andresson O.S."/>
        </authorList>
    </citation>
    <scope>NUCLEOTIDE SEQUENCE [LARGE SCALE GENOMIC DNA]</scope>
    <source>
        <strain evidence="1 2">CCALA 953</strain>
    </source>
</reference>